<organism evidence="12 13">
    <name type="scientific">Pristionchus fissidentatus</name>
    <dbReference type="NCBI Taxonomy" id="1538716"/>
    <lineage>
        <taxon>Eukaryota</taxon>
        <taxon>Metazoa</taxon>
        <taxon>Ecdysozoa</taxon>
        <taxon>Nematoda</taxon>
        <taxon>Chromadorea</taxon>
        <taxon>Rhabditida</taxon>
        <taxon>Rhabditina</taxon>
        <taxon>Diplogasteromorpha</taxon>
        <taxon>Diplogasteroidea</taxon>
        <taxon>Neodiplogasteridae</taxon>
        <taxon>Pristionchus</taxon>
    </lineage>
</organism>
<evidence type="ECO:0000256" key="9">
    <source>
        <dbReference type="SAM" id="Phobius"/>
    </source>
</evidence>
<evidence type="ECO:0000256" key="8">
    <source>
        <dbReference type="SAM" id="MobiDB-lite"/>
    </source>
</evidence>
<dbReference type="PANTHER" id="PTHR11733:SF240">
    <property type="entry name" value="GH14155P-RELATED"/>
    <property type="match status" value="1"/>
</dbReference>
<accession>A0AAV5VTN4</accession>
<feature type="region of interest" description="Disordered" evidence="8">
    <location>
        <begin position="40"/>
        <end position="68"/>
    </location>
</feature>
<dbReference type="GO" id="GO:0016485">
    <property type="term" value="P:protein processing"/>
    <property type="evidence" value="ECO:0007669"/>
    <property type="project" value="TreeGrafter"/>
</dbReference>
<dbReference type="InterPro" id="IPR008753">
    <property type="entry name" value="Peptidase_M13_N"/>
</dbReference>
<dbReference type="InterPro" id="IPR018497">
    <property type="entry name" value="Peptidase_M13_C"/>
</dbReference>
<sequence length="803" mass="90520">MGKIIGIAFKILVTAVLFAILGVSIGILIVTLNIQNDIEATPDEPDEPDLPLTTTEEPSPADPDFKNIPDSKIIPEGNKRFPKFNEISGLFEKWMDTSVQPCDDFYHYVCGKGQKTGQRSPFDISQTQDNKIASAMWKVPEEYWTTAPLPVKQVKWIYDKCQQDSSFTVRDQRAQIKSMMQDLIDYAGVDVPFFVPETTNTLDKSSLSKLIGYSKGKYGSFALLTSFVTVDFKDPDNAPYLTYIDQPLPIFIPDVYTDENYGDYRPQLASTIEQTVSQFASIMGVKITKETTLEMAGDVVDFDRHISNMQQDPIVRRQVERNYNKYTLGNLTTQADQFDWVEYVQSTLTLLGNNDAAKVDEDWTVIIMEEDITLNQLNSLINETDPITLANYIYYRGLSQIQQSVPAPFRRPRAADPMEKYFAEFSRDKRTLTGMLRKPALPKPEIKSAICAQLLEAVLPWAATRMYVDSDIPDKPARQTLKANVAEIANWIFFGFRSQLDGRQEQADKTIKAAFDKLNNIQLNVAFPDWVEDDAQLTAFYDGLDITNDDNYMIQRQKISNYFHLQEVLPLVNDKKRDRGDFSSFVGITNAWYQPQENSITFPEGILQEPFYSPDYPLATIFGGLGAISGHELTHGFDDQGVQWDGIGALNPWMTPNSQTSFNAMAQCVIDEYSSFCPFPGVCVNGANTQGENIADNGGIQAAYKALKAYESLNGADPRLPGFGSTFTSDQLFFLTFAQTWCDQDQDETSFKNQIAKDVHSPALYRVLGTIQNFPAFKNAFNCDANTPYTPDKHCDVWTSKPF</sequence>
<keyword evidence="4" id="KW-0479">Metal-binding</keyword>
<feature type="domain" description="Peptidase M13 N-terminal" evidence="11">
    <location>
        <begin position="101"/>
        <end position="528"/>
    </location>
</feature>
<evidence type="ECO:0000313" key="12">
    <source>
        <dbReference type="EMBL" id="GMT22826.1"/>
    </source>
</evidence>
<dbReference type="Gene3D" id="3.40.390.10">
    <property type="entry name" value="Collagenase (Catalytic Domain)"/>
    <property type="match status" value="1"/>
</dbReference>
<dbReference type="InterPro" id="IPR042089">
    <property type="entry name" value="Peptidase_M13_dom_2"/>
</dbReference>
<evidence type="ECO:0000256" key="2">
    <source>
        <dbReference type="ARBA" id="ARBA00007357"/>
    </source>
</evidence>
<evidence type="ECO:0000256" key="3">
    <source>
        <dbReference type="ARBA" id="ARBA00022670"/>
    </source>
</evidence>
<evidence type="ECO:0000256" key="4">
    <source>
        <dbReference type="ARBA" id="ARBA00022723"/>
    </source>
</evidence>
<name>A0AAV5VTN4_9BILA</name>
<dbReference type="PROSITE" id="PS51885">
    <property type="entry name" value="NEPRILYSIN"/>
    <property type="match status" value="1"/>
</dbReference>
<keyword evidence="9" id="KW-1133">Transmembrane helix</keyword>
<dbReference type="Gene3D" id="1.10.1380.10">
    <property type="entry name" value="Neutral endopeptidase , domain2"/>
    <property type="match status" value="1"/>
</dbReference>
<feature type="transmembrane region" description="Helical" evidence="9">
    <location>
        <begin position="7"/>
        <end position="32"/>
    </location>
</feature>
<dbReference type="Pfam" id="PF01431">
    <property type="entry name" value="Peptidase_M13"/>
    <property type="match status" value="1"/>
</dbReference>
<evidence type="ECO:0000256" key="1">
    <source>
        <dbReference type="ARBA" id="ARBA00001947"/>
    </source>
</evidence>
<proteinExistence type="inferred from homology"/>
<evidence type="ECO:0008006" key="14">
    <source>
        <dbReference type="Google" id="ProtNLM"/>
    </source>
</evidence>
<comment type="cofactor">
    <cofactor evidence="1">
        <name>Zn(2+)</name>
        <dbReference type="ChEBI" id="CHEBI:29105"/>
    </cofactor>
</comment>
<dbReference type="InterPro" id="IPR024079">
    <property type="entry name" value="MetalloPept_cat_dom_sf"/>
</dbReference>
<evidence type="ECO:0000259" key="11">
    <source>
        <dbReference type="Pfam" id="PF05649"/>
    </source>
</evidence>
<dbReference type="EMBL" id="BTSY01000004">
    <property type="protein sequence ID" value="GMT22826.1"/>
    <property type="molecule type" value="Genomic_DNA"/>
</dbReference>
<dbReference type="GO" id="GO:0046872">
    <property type="term" value="F:metal ion binding"/>
    <property type="evidence" value="ECO:0007669"/>
    <property type="project" value="UniProtKB-KW"/>
</dbReference>
<evidence type="ECO:0000256" key="5">
    <source>
        <dbReference type="ARBA" id="ARBA00022801"/>
    </source>
</evidence>
<keyword evidence="13" id="KW-1185">Reference proteome</keyword>
<dbReference type="CDD" id="cd08662">
    <property type="entry name" value="M13"/>
    <property type="match status" value="1"/>
</dbReference>
<evidence type="ECO:0000256" key="6">
    <source>
        <dbReference type="ARBA" id="ARBA00022833"/>
    </source>
</evidence>
<dbReference type="GO" id="GO:0004222">
    <property type="term" value="F:metalloendopeptidase activity"/>
    <property type="evidence" value="ECO:0007669"/>
    <property type="project" value="InterPro"/>
</dbReference>
<reference evidence="12" key="1">
    <citation type="submission" date="2023-10" db="EMBL/GenBank/DDBJ databases">
        <title>Genome assembly of Pristionchus species.</title>
        <authorList>
            <person name="Yoshida K."/>
            <person name="Sommer R.J."/>
        </authorList>
    </citation>
    <scope>NUCLEOTIDE SEQUENCE</scope>
    <source>
        <strain evidence="12">RS5133</strain>
    </source>
</reference>
<keyword evidence="3" id="KW-0645">Protease</keyword>
<evidence type="ECO:0000313" key="13">
    <source>
        <dbReference type="Proteomes" id="UP001432322"/>
    </source>
</evidence>
<comment type="similarity">
    <text evidence="2">Belongs to the peptidase M13 family.</text>
</comment>
<feature type="compositionally biased region" description="Acidic residues" evidence="8">
    <location>
        <begin position="40"/>
        <end position="49"/>
    </location>
</feature>
<keyword evidence="7" id="KW-0482">Metalloprotease</keyword>
<dbReference type="Pfam" id="PF05649">
    <property type="entry name" value="Peptidase_M13_N"/>
    <property type="match status" value="1"/>
</dbReference>
<dbReference type="InterPro" id="IPR000718">
    <property type="entry name" value="Peptidase_M13"/>
</dbReference>
<keyword evidence="6" id="KW-0862">Zinc</keyword>
<keyword evidence="9" id="KW-0472">Membrane</keyword>
<keyword evidence="5" id="KW-0378">Hydrolase</keyword>
<dbReference type="AlphaFoldDB" id="A0AAV5VTN4"/>
<comment type="caution">
    <text evidence="12">The sequence shown here is derived from an EMBL/GenBank/DDBJ whole genome shotgun (WGS) entry which is preliminary data.</text>
</comment>
<keyword evidence="9" id="KW-0812">Transmembrane</keyword>
<dbReference type="SUPFAM" id="SSF55486">
    <property type="entry name" value="Metalloproteases ('zincins'), catalytic domain"/>
    <property type="match status" value="1"/>
</dbReference>
<dbReference type="PRINTS" id="PR00786">
    <property type="entry name" value="NEPRILYSIN"/>
</dbReference>
<dbReference type="PANTHER" id="PTHR11733">
    <property type="entry name" value="ZINC METALLOPROTEASE FAMILY M13 NEPRILYSIN-RELATED"/>
    <property type="match status" value="1"/>
</dbReference>
<dbReference type="Proteomes" id="UP001432322">
    <property type="component" value="Unassembled WGS sequence"/>
</dbReference>
<protein>
    <recommendedName>
        <fullName evidence="14">Peptidase</fullName>
    </recommendedName>
</protein>
<evidence type="ECO:0000256" key="7">
    <source>
        <dbReference type="ARBA" id="ARBA00023049"/>
    </source>
</evidence>
<dbReference type="GO" id="GO:0005886">
    <property type="term" value="C:plasma membrane"/>
    <property type="evidence" value="ECO:0007669"/>
    <property type="project" value="TreeGrafter"/>
</dbReference>
<feature type="domain" description="Peptidase M13 C-terminal" evidence="10">
    <location>
        <begin position="590"/>
        <end position="797"/>
    </location>
</feature>
<evidence type="ECO:0000259" key="10">
    <source>
        <dbReference type="Pfam" id="PF01431"/>
    </source>
</evidence>
<gene>
    <name evidence="12" type="ORF">PFISCL1PPCAC_14123</name>
</gene>